<keyword evidence="3" id="KW-1185">Reference proteome</keyword>
<keyword evidence="1" id="KW-0472">Membrane</keyword>
<gene>
    <name evidence="2" type="ORF">L336_0692</name>
</gene>
<dbReference type="RefSeq" id="WP_015641847.1">
    <property type="nucleotide sequence ID" value="NC_021219.1"/>
</dbReference>
<name>R4PXA3_9BACT</name>
<dbReference type="EMBL" id="CP005957">
    <property type="protein sequence ID" value="AGL62397.1"/>
    <property type="molecule type" value="Genomic_DNA"/>
</dbReference>
<feature type="transmembrane region" description="Helical" evidence="1">
    <location>
        <begin position="47"/>
        <end position="71"/>
    </location>
</feature>
<feature type="transmembrane region" description="Helical" evidence="1">
    <location>
        <begin position="7"/>
        <end position="27"/>
    </location>
</feature>
<proteinExistence type="predicted"/>
<evidence type="ECO:0000313" key="3">
    <source>
        <dbReference type="Proteomes" id="UP000013893"/>
    </source>
</evidence>
<keyword evidence="1" id="KW-1133">Transmembrane helix</keyword>
<dbReference type="KEGG" id="saal:L336_0692"/>
<accession>R4PXA3</accession>
<sequence length="77" mass="8669">MTYEFSWTWFGIGFLILLAGAALTVWYRQIADNLGSGVSSYERYKLWGLIGCGIGLLTMLNLHTLILNMLIGGLFHR</sequence>
<organism evidence="2 3">
    <name type="scientific">Candidatus Saccharimonas aalborgensis</name>
    <dbReference type="NCBI Taxonomy" id="1332188"/>
    <lineage>
        <taxon>Bacteria</taxon>
        <taxon>Candidatus Saccharimonadota</taxon>
        <taxon>Candidatus Saccharimonadia</taxon>
        <taxon>Candidatus Saccharimonadales</taxon>
        <taxon>Candidatus Saccharimonadaceae</taxon>
        <taxon>Candidatus Saccharimonas</taxon>
    </lineage>
</organism>
<keyword evidence="1" id="KW-0812">Transmembrane</keyword>
<protein>
    <submittedName>
        <fullName evidence="2">Uncharacterized protein</fullName>
    </submittedName>
</protein>
<dbReference type="Proteomes" id="UP000013893">
    <property type="component" value="Chromosome"/>
</dbReference>
<evidence type="ECO:0000313" key="2">
    <source>
        <dbReference type="EMBL" id="AGL62397.1"/>
    </source>
</evidence>
<dbReference type="AlphaFoldDB" id="R4PXA3"/>
<reference evidence="2 3" key="1">
    <citation type="journal article" date="2013" name="Nat. Biotechnol.">
        <title>Genome sequences of rare, uncultured bacteria obtained by differential coverage binning of multiple metagenomes.</title>
        <authorList>
            <person name="Albertsen M."/>
            <person name="Hugenholtz P."/>
            <person name="Skarshewski A."/>
            <person name="Nielsen K.L."/>
            <person name="Tyson G.W."/>
            <person name="Nielsen P.H."/>
        </authorList>
    </citation>
    <scope>NUCLEOTIDE SEQUENCE [LARGE SCALE GENOMIC DNA]</scope>
    <source>
        <strain evidence="2">TM71</strain>
    </source>
</reference>
<dbReference type="HOGENOM" id="CLU_2631638_0_0_0"/>
<evidence type="ECO:0000256" key="1">
    <source>
        <dbReference type="SAM" id="Phobius"/>
    </source>
</evidence>